<keyword evidence="3" id="KW-0677">Repeat</keyword>
<dbReference type="PROSITE" id="PS52027">
    <property type="entry name" value="ZF_C2HC_C3H"/>
    <property type="match status" value="1"/>
</dbReference>
<protein>
    <recommendedName>
        <fullName evidence="6">Zinc finger C2HC domain-containing protein 1A</fullName>
    </recommendedName>
</protein>
<sequence length="190" mass="21639">DGSSYGAAPSSVDLVQCGTCKRTFLPDIWKKHINFCQQSKAKKKYVFDSRSQRTGGTEVCVLKPTQPKAEPPKKPSNWRKNYKDLISSVRAAKILTTICNNEKHREICQKLLAKRRKVFDSHRQRTGGTEIFLLKATQPKPSIWRKKYEDFMASRAHHQEQVLVAICRPSIPTASGFAEHLLQQGFIRSP</sequence>
<proteinExistence type="inferred from homology"/>
<reference evidence="9" key="1">
    <citation type="submission" date="2020-06" db="EMBL/GenBank/DDBJ databases">
        <authorList>
            <consortium name="Wellcome Sanger Institute Data Sharing"/>
        </authorList>
    </citation>
    <scope>NUCLEOTIDE SEQUENCE [LARGE SCALE GENOMIC DNA]</scope>
</reference>
<accession>A0A8C5GIL5</accession>
<dbReference type="PANTHER" id="PTHR13555">
    <property type="entry name" value="C2H2 ZINC FINGER CGI-62-RELATED"/>
    <property type="match status" value="1"/>
</dbReference>
<dbReference type="PANTHER" id="PTHR13555:SF25">
    <property type="entry name" value="ZINC FINGER C2HC DOMAIN-CONTAINING PROTEIN 1A"/>
    <property type="match status" value="1"/>
</dbReference>
<evidence type="ECO:0000256" key="1">
    <source>
        <dbReference type="ARBA" id="ARBA00010843"/>
    </source>
</evidence>
<dbReference type="InterPro" id="IPR049899">
    <property type="entry name" value="Znf_C2HC_C3H"/>
</dbReference>
<reference evidence="9" key="2">
    <citation type="submission" date="2025-08" db="UniProtKB">
        <authorList>
            <consortium name="Ensembl"/>
        </authorList>
    </citation>
    <scope>IDENTIFICATION</scope>
</reference>
<keyword evidence="5" id="KW-0862">Zinc</keyword>
<dbReference type="AlphaFoldDB" id="A0A8C5GIL5"/>
<evidence type="ECO:0000256" key="5">
    <source>
        <dbReference type="ARBA" id="ARBA00022833"/>
    </source>
</evidence>
<evidence type="ECO:0000256" key="2">
    <source>
        <dbReference type="ARBA" id="ARBA00022723"/>
    </source>
</evidence>
<evidence type="ECO:0000256" key="3">
    <source>
        <dbReference type="ARBA" id="ARBA00022737"/>
    </source>
</evidence>
<evidence type="ECO:0000256" key="7">
    <source>
        <dbReference type="PROSITE-ProRule" id="PRU01371"/>
    </source>
</evidence>
<dbReference type="GO" id="GO:0008270">
    <property type="term" value="F:zinc ion binding"/>
    <property type="evidence" value="ECO:0007669"/>
    <property type="project" value="UniProtKB-KW"/>
</dbReference>
<reference evidence="9" key="3">
    <citation type="submission" date="2025-09" db="UniProtKB">
        <authorList>
            <consortium name="Ensembl"/>
        </authorList>
    </citation>
    <scope>IDENTIFICATION</scope>
</reference>
<dbReference type="Proteomes" id="UP000694680">
    <property type="component" value="Chromosome 21"/>
</dbReference>
<evidence type="ECO:0000313" key="9">
    <source>
        <dbReference type="Ensembl" id="ENSGWIP00000030659.1"/>
    </source>
</evidence>
<keyword evidence="4 7" id="KW-0863">Zinc-finger</keyword>
<comment type="similarity">
    <text evidence="1">Belongs to the ZC2HC1 family.</text>
</comment>
<keyword evidence="10" id="KW-1185">Reference proteome</keyword>
<evidence type="ECO:0000256" key="4">
    <source>
        <dbReference type="ARBA" id="ARBA00022771"/>
    </source>
</evidence>
<organism evidence="9 10">
    <name type="scientific">Gouania willdenowi</name>
    <name type="common">Blunt-snouted clingfish</name>
    <name type="synonym">Lepadogaster willdenowi</name>
    <dbReference type="NCBI Taxonomy" id="441366"/>
    <lineage>
        <taxon>Eukaryota</taxon>
        <taxon>Metazoa</taxon>
        <taxon>Chordata</taxon>
        <taxon>Craniata</taxon>
        <taxon>Vertebrata</taxon>
        <taxon>Euteleostomi</taxon>
        <taxon>Actinopterygii</taxon>
        <taxon>Neopterygii</taxon>
        <taxon>Teleostei</taxon>
        <taxon>Neoteleostei</taxon>
        <taxon>Acanthomorphata</taxon>
        <taxon>Ovalentaria</taxon>
        <taxon>Blenniimorphae</taxon>
        <taxon>Blenniiformes</taxon>
        <taxon>Gobiesocoidei</taxon>
        <taxon>Gobiesocidae</taxon>
        <taxon>Gobiesocinae</taxon>
        <taxon>Gouania</taxon>
    </lineage>
</organism>
<evidence type="ECO:0000256" key="6">
    <source>
        <dbReference type="ARBA" id="ARBA00041098"/>
    </source>
</evidence>
<feature type="domain" description="C2HC/C3H-type" evidence="8">
    <location>
        <begin position="13"/>
        <end position="42"/>
    </location>
</feature>
<keyword evidence="2" id="KW-0479">Metal-binding</keyword>
<evidence type="ECO:0000313" key="10">
    <source>
        <dbReference type="Proteomes" id="UP000694680"/>
    </source>
</evidence>
<evidence type="ECO:0000259" key="8">
    <source>
        <dbReference type="PROSITE" id="PS52027"/>
    </source>
</evidence>
<dbReference type="Ensembl" id="ENSGWIT00000033410.1">
    <property type="protein sequence ID" value="ENSGWIP00000030659.1"/>
    <property type="gene ID" value="ENSGWIG00000015925.1"/>
</dbReference>
<name>A0A8C5GIL5_GOUWI</name>
<dbReference type="InterPro" id="IPR026319">
    <property type="entry name" value="ZC2HC1A/B-like"/>
</dbReference>